<keyword evidence="3" id="KW-1185">Reference proteome</keyword>
<dbReference type="EMBL" id="FOXB01000050">
    <property type="protein sequence ID" value="SFP87842.1"/>
    <property type="molecule type" value="Genomic_DNA"/>
</dbReference>
<evidence type="ECO:0000256" key="1">
    <source>
        <dbReference type="SAM" id="Phobius"/>
    </source>
</evidence>
<dbReference type="STRING" id="223786.SAMN05216234_15013"/>
<keyword evidence="1" id="KW-0812">Transmembrane</keyword>
<dbReference type="AlphaFoldDB" id="A0A1I5TXP5"/>
<reference evidence="2 3" key="1">
    <citation type="submission" date="2016-10" db="EMBL/GenBank/DDBJ databases">
        <authorList>
            <person name="de Groot N.N."/>
        </authorList>
    </citation>
    <scope>NUCLEOTIDE SEQUENCE [LARGE SCALE GENOMIC DNA]</scope>
    <source>
        <strain evidence="2 3">EP1-55-1</strain>
    </source>
</reference>
<protein>
    <submittedName>
        <fullName evidence="2">Uncharacterized protein</fullName>
    </submittedName>
</protein>
<name>A0A1I5TXP5_9BACT</name>
<organism evidence="2 3">
    <name type="scientific">Hydrogenimonas thermophila</name>
    <dbReference type="NCBI Taxonomy" id="223786"/>
    <lineage>
        <taxon>Bacteria</taxon>
        <taxon>Pseudomonadati</taxon>
        <taxon>Campylobacterota</taxon>
        <taxon>Epsilonproteobacteria</taxon>
        <taxon>Campylobacterales</taxon>
        <taxon>Hydrogenimonadaceae</taxon>
        <taxon>Hydrogenimonas</taxon>
    </lineage>
</organism>
<keyword evidence="1" id="KW-0472">Membrane</keyword>
<feature type="transmembrane region" description="Helical" evidence="1">
    <location>
        <begin position="104"/>
        <end position="123"/>
    </location>
</feature>
<feature type="transmembrane region" description="Helical" evidence="1">
    <location>
        <begin position="135"/>
        <end position="153"/>
    </location>
</feature>
<dbReference type="OrthoDB" id="9788139at2"/>
<feature type="transmembrane region" description="Helical" evidence="1">
    <location>
        <begin position="259"/>
        <end position="279"/>
    </location>
</feature>
<evidence type="ECO:0000313" key="2">
    <source>
        <dbReference type="EMBL" id="SFP87842.1"/>
    </source>
</evidence>
<feature type="transmembrane region" description="Helical" evidence="1">
    <location>
        <begin position="217"/>
        <end position="239"/>
    </location>
</feature>
<gene>
    <name evidence="2" type="ORF">SAMN05216234_15013</name>
</gene>
<evidence type="ECO:0000313" key="3">
    <source>
        <dbReference type="Proteomes" id="UP000199227"/>
    </source>
</evidence>
<accession>A0A1I5TXP5</accession>
<dbReference type="Proteomes" id="UP000199227">
    <property type="component" value="Unassembled WGS sequence"/>
</dbReference>
<sequence length="321" mass="37120">MNLLSPDVIAILILDTIFFIFASLAFIISIQIVRKWEIEATTQLQYILEKRAYLVATIIKYIFYFKLPLFLYFIYTLDMLSNILPGAMCAAGVTNATIYGMPLFMVKIFDLYLFGFWLVVNYIDMKKPDYPFTKLKFLFFILIFPILAIETVLEILHVGGINPQVIVSCCGTLFSAAKSSSVSIFINLPNYLILSIFYANFLLIFLSYLYKKAFLTALFNAIFIPVAIVSLIVFFSTYIYEMPHHHCPFCLLQSDYNYIGYFLYITLFGGTFFGISAYISEKLSYKTSKKWIKISMILDTLYVILVSYFPVSFYFKNGVWL</sequence>
<dbReference type="RefSeq" id="WP_092913968.1">
    <property type="nucleotide sequence ID" value="NZ_FOXB01000050.1"/>
</dbReference>
<feature type="transmembrane region" description="Helical" evidence="1">
    <location>
        <begin position="191"/>
        <end position="210"/>
    </location>
</feature>
<feature type="transmembrane region" description="Helical" evidence="1">
    <location>
        <begin position="53"/>
        <end position="75"/>
    </location>
</feature>
<keyword evidence="1" id="KW-1133">Transmembrane helix</keyword>
<feature type="transmembrane region" description="Helical" evidence="1">
    <location>
        <begin position="12"/>
        <end position="33"/>
    </location>
</feature>
<feature type="transmembrane region" description="Helical" evidence="1">
    <location>
        <begin position="291"/>
        <end position="315"/>
    </location>
</feature>
<proteinExistence type="predicted"/>